<dbReference type="EMBL" id="HBEY01033146">
    <property type="protein sequence ID" value="CAD8612426.1"/>
    <property type="molecule type" value="Transcribed_RNA"/>
</dbReference>
<dbReference type="GO" id="GO:0033355">
    <property type="term" value="P:ascorbate glutathione cycle"/>
    <property type="evidence" value="ECO:0007669"/>
    <property type="project" value="InterPro"/>
</dbReference>
<dbReference type="SUPFAM" id="SSF47616">
    <property type="entry name" value="GST C-terminal domain-like"/>
    <property type="match status" value="1"/>
</dbReference>
<dbReference type="InterPro" id="IPR010987">
    <property type="entry name" value="Glutathione-S-Trfase_C-like"/>
</dbReference>
<dbReference type="GO" id="GO:0045174">
    <property type="term" value="F:glutathione dehydrogenase (ascorbate) activity"/>
    <property type="evidence" value="ECO:0007669"/>
    <property type="project" value="InterPro"/>
</dbReference>
<dbReference type="PROSITE" id="PS50405">
    <property type="entry name" value="GST_CTER"/>
    <property type="match status" value="1"/>
</dbReference>
<reference evidence="3" key="1">
    <citation type="submission" date="2021-01" db="EMBL/GenBank/DDBJ databases">
        <authorList>
            <person name="Corre E."/>
            <person name="Pelletier E."/>
            <person name="Niang G."/>
            <person name="Scheremetjew M."/>
            <person name="Finn R."/>
            <person name="Kale V."/>
            <person name="Holt S."/>
            <person name="Cochrane G."/>
            <person name="Meng A."/>
            <person name="Brown T."/>
            <person name="Cohen L."/>
        </authorList>
    </citation>
    <scope>NUCLEOTIDE SEQUENCE</scope>
    <source>
        <strain evidence="3">PLY182g</strain>
    </source>
</reference>
<dbReference type="Gene3D" id="3.40.30.10">
    <property type="entry name" value="Glutaredoxin"/>
    <property type="match status" value="1"/>
</dbReference>
<gene>
    <name evidence="3" type="ORF">CPEL01642_LOCUS15806</name>
</gene>
<dbReference type="AlphaFoldDB" id="A0A7S0Q412"/>
<dbReference type="InterPro" id="IPR044627">
    <property type="entry name" value="DHAR1/2/3/4"/>
</dbReference>
<proteinExistence type="predicted"/>
<feature type="domain" description="GST C-terminal" evidence="2">
    <location>
        <begin position="83"/>
        <end position="212"/>
    </location>
</feature>
<sequence>MTAALLCKPSYLDPSKVGDCPFTHFARVALHLGGCEYIPWPTAPDAKPNWLLDEHGGSMPCLAPMGFENGDGAVSDSFKIASTALPPTPADTASLAAADGFFPSIAKFIKNTDAVGEGQDVELRQALVDVLVRLDTHLQSSGATFFGGEAVGLADASIATKLFMLECVGNHYKSFTLDSGRMPALSAYQKRMLAVPEFESTKPELADAVTGWGQARGGGH</sequence>
<dbReference type="PANTHER" id="PTHR44420:SF2">
    <property type="entry name" value="GLUTATHIONE S-TRANSFERASE DHAR2-RELATED"/>
    <property type="match status" value="1"/>
</dbReference>
<dbReference type="PANTHER" id="PTHR44420">
    <property type="entry name" value="GLUTATHIONE S-TRANSFERASE DHAR2-RELATED"/>
    <property type="match status" value="1"/>
</dbReference>
<evidence type="ECO:0000256" key="1">
    <source>
        <dbReference type="ARBA" id="ARBA00022679"/>
    </source>
</evidence>
<dbReference type="GO" id="GO:0016740">
    <property type="term" value="F:transferase activity"/>
    <property type="evidence" value="ECO:0007669"/>
    <property type="project" value="UniProtKB-KW"/>
</dbReference>
<evidence type="ECO:0000259" key="2">
    <source>
        <dbReference type="PROSITE" id="PS50405"/>
    </source>
</evidence>
<dbReference type="InterPro" id="IPR036282">
    <property type="entry name" value="Glutathione-S-Trfase_C_sf"/>
</dbReference>
<name>A0A7S0Q412_9EUKA</name>
<keyword evidence="1" id="KW-0808">Transferase</keyword>
<organism evidence="3">
    <name type="scientific">Coccolithus braarudii</name>
    <dbReference type="NCBI Taxonomy" id="221442"/>
    <lineage>
        <taxon>Eukaryota</taxon>
        <taxon>Haptista</taxon>
        <taxon>Haptophyta</taxon>
        <taxon>Prymnesiophyceae</taxon>
        <taxon>Coccolithales</taxon>
        <taxon>Coccolithaceae</taxon>
        <taxon>Coccolithus</taxon>
    </lineage>
</organism>
<accession>A0A7S0Q412</accession>
<dbReference type="Gene3D" id="1.20.1050.10">
    <property type="match status" value="1"/>
</dbReference>
<evidence type="ECO:0000313" key="3">
    <source>
        <dbReference type="EMBL" id="CAD8612426.1"/>
    </source>
</evidence>
<protein>
    <recommendedName>
        <fullName evidence="2">GST C-terminal domain-containing protein</fullName>
    </recommendedName>
</protein>